<accession>A0AAN4KLH8</accession>
<evidence type="ECO:0000313" key="2">
    <source>
        <dbReference type="Proteomes" id="UP000013487"/>
    </source>
</evidence>
<gene>
    <name evidence="1" type="ORF">BTCBT_007335</name>
</gene>
<dbReference type="AlphaFoldDB" id="A0AAN4KLH8"/>
<reference evidence="1 2" key="1">
    <citation type="journal article" date="2013" name="Genome Announc.">
        <title>Draft Genome Sequence of Bacillus thuringiensis var. thuringiensis Strain T01-328, a Brazilian Isolate That Produces a Soluble Pesticide Protein, Cry1Ia.</title>
        <authorList>
            <person name="Varani A.M."/>
            <person name="Lemos M.V."/>
            <person name="Fernandes C.C."/>
            <person name="Lemos E.G."/>
            <person name="Alves E.C."/>
            <person name="Desiderio J.A."/>
        </authorList>
    </citation>
    <scope>NUCLEOTIDE SEQUENCE [LARGE SCALE GENOMIC DNA]</scope>
    <source>
        <strain evidence="1 2">T01-328</strain>
    </source>
</reference>
<evidence type="ECO:0000313" key="1">
    <source>
        <dbReference type="EMBL" id="ERH96529.1"/>
    </source>
</evidence>
<protein>
    <submittedName>
        <fullName evidence="1">Uncharacterized protein</fullName>
    </submittedName>
</protein>
<dbReference type="Proteomes" id="UP000013487">
    <property type="component" value="Unassembled WGS sequence"/>
</dbReference>
<proteinExistence type="predicted"/>
<dbReference type="EMBL" id="ARXZ02000084">
    <property type="protein sequence ID" value="ERH96529.1"/>
    <property type="molecule type" value="Genomic_DNA"/>
</dbReference>
<name>A0AAN4KLH8_BACTU</name>
<sequence length="102" mass="11977">MDNSKWIPLSNVDDEDEIWAGARVRLYNVGINREDKENDFYEYIISYIYDNDNSLQLTNLTTGKAGYIICVIEKELPNNYALGKTLKQSMGLKNTYFRFEYE</sequence>
<organism evidence="1 2">
    <name type="scientific">Bacillus thuringiensis T01-328</name>
    <dbReference type="NCBI Taxonomy" id="1324966"/>
    <lineage>
        <taxon>Bacteria</taxon>
        <taxon>Bacillati</taxon>
        <taxon>Bacillota</taxon>
        <taxon>Bacilli</taxon>
        <taxon>Bacillales</taxon>
        <taxon>Bacillaceae</taxon>
        <taxon>Bacillus</taxon>
        <taxon>Bacillus cereus group</taxon>
    </lineage>
</organism>
<comment type="caution">
    <text evidence="1">The sequence shown here is derived from an EMBL/GenBank/DDBJ whole genome shotgun (WGS) entry which is preliminary data.</text>
</comment>